<keyword evidence="3" id="KW-1133">Transmembrane helix</keyword>
<feature type="transmembrane region" description="Helical" evidence="3">
    <location>
        <begin position="14"/>
        <end position="33"/>
    </location>
</feature>
<dbReference type="GeneID" id="45693377"/>
<evidence type="ECO:0000256" key="1">
    <source>
        <dbReference type="SAM" id="Coils"/>
    </source>
</evidence>
<accession>A0AAP9Y548</accession>
<dbReference type="InterPro" id="IPR005498">
    <property type="entry name" value="T4SS_VirB10/TraB/TrbI"/>
</dbReference>
<feature type="region of interest" description="Disordered" evidence="2">
    <location>
        <begin position="104"/>
        <end position="127"/>
    </location>
</feature>
<dbReference type="Pfam" id="PF03743">
    <property type="entry name" value="TrbI"/>
    <property type="match status" value="1"/>
</dbReference>
<evidence type="ECO:0000313" key="5">
    <source>
        <dbReference type="Proteomes" id="UP000594892"/>
    </source>
</evidence>
<protein>
    <submittedName>
        <fullName evidence="4">Conjugal transfer protein TraB</fullName>
    </submittedName>
</protein>
<feature type="compositionally biased region" description="Low complexity" evidence="2">
    <location>
        <begin position="110"/>
        <end position="127"/>
    </location>
</feature>
<feature type="coiled-coil region" evidence="1">
    <location>
        <begin position="62"/>
        <end position="103"/>
    </location>
</feature>
<dbReference type="CDD" id="cd16430">
    <property type="entry name" value="TraB"/>
    <property type="match status" value="1"/>
</dbReference>
<dbReference type="RefSeq" id="WP_045678715.1">
    <property type="nucleotide sequence ID" value="NZ_CP033655.1"/>
</dbReference>
<evidence type="ECO:0000256" key="3">
    <source>
        <dbReference type="SAM" id="Phobius"/>
    </source>
</evidence>
<keyword evidence="1" id="KW-0175">Coiled coil</keyword>
<dbReference type="AlphaFoldDB" id="A0AAP9Y548"/>
<sequence length="445" mass="46778">MTDPNEANKKRQKIISMVVFGLLAALFVVGLLFTRQGKGPQQATTSVPFAHVGDQNDKNAWRAQSEAQFADMKKQLDAANGKADEATEKLKQVVQAQEDLKKQFDDQKKAGSGSAASAPAADSSTASDRALLNKPIPLNGQQAKSGAILNPPFGQNARGAAMDVVAPPPKLDIINFDSPKKAGDDCVDPRFSSLPIDQAKQAQQDCLKANGQKGVTFIPATAFVRVFMMNGVDAPTGGEAQHDPLHVFLEVLDLANLPNARKLDITGCRILTSAYGDVSSERTMMHGETLACILKNGRTVEMTIKGTVMGEDGKEGVRGRLVSKSGSALAMSVLAGISSGIGQAFSQSANTLNTTALGTTSIVNPSQVGRSAIGSGVSQGADSLKQYYIRAAEKLFPVIETDGGRVVEFAVMKGAEYNGALSDVSDINDGLANGGRETDGGYSDE</sequence>
<dbReference type="EMBL" id="CP065603">
    <property type="protein sequence ID" value="QPQ94806.1"/>
    <property type="molecule type" value="Genomic_DNA"/>
</dbReference>
<dbReference type="Proteomes" id="UP000594892">
    <property type="component" value="Plasmid unnamed2"/>
</dbReference>
<keyword evidence="3" id="KW-0812">Transmembrane</keyword>
<evidence type="ECO:0000256" key="2">
    <source>
        <dbReference type="SAM" id="MobiDB-lite"/>
    </source>
</evidence>
<geneLocation type="plasmid" evidence="4 5">
    <name>unnamed2</name>
</geneLocation>
<proteinExistence type="predicted"/>
<name>A0AAP9Y548_BURGL</name>
<evidence type="ECO:0000313" key="4">
    <source>
        <dbReference type="EMBL" id="QPQ94806.1"/>
    </source>
</evidence>
<organism evidence="4 5">
    <name type="scientific">Burkholderia glumae</name>
    <name type="common">Pseudomonas glumae</name>
    <dbReference type="NCBI Taxonomy" id="337"/>
    <lineage>
        <taxon>Bacteria</taxon>
        <taxon>Pseudomonadati</taxon>
        <taxon>Pseudomonadota</taxon>
        <taxon>Betaproteobacteria</taxon>
        <taxon>Burkholderiales</taxon>
        <taxon>Burkholderiaceae</taxon>
        <taxon>Burkholderia</taxon>
    </lineage>
</organism>
<reference evidence="4 5" key="1">
    <citation type="submission" date="2020-12" db="EMBL/GenBank/DDBJ databases">
        <title>FDA dAtabase for Regulatory Grade micrObial Sequences (FDA-ARGOS): Supporting development and validation of Infectious Disease Dx tests.</title>
        <authorList>
            <person name="Minogue T."/>
            <person name="Wolcott M."/>
            <person name="Wasieloski L."/>
            <person name="Aguilar W."/>
            <person name="Moore D."/>
            <person name="Jaissle J."/>
            <person name="Tallon L."/>
            <person name="Sadzewicz L."/>
            <person name="Zhao X."/>
            <person name="Boylan J."/>
            <person name="Ott S."/>
            <person name="Bowen H."/>
            <person name="Vavikolanu K."/>
            <person name="Mehta A."/>
            <person name="Aluvathingal J."/>
            <person name="Nadendla S."/>
            <person name="Yan Y."/>
            <person name="Sichtig H."/>
        </authorList>
    </citation>
    <scope>NUCLEOTIDE SEQUENCE [LARGE SCALE GENOMIC DNA]</scope>
    <source>
        <strain evidence="4 5">FDAARGOS_949</strain>
        <plasmid evidence="4 5">unnamed2</plasmid>
    </source>
</reference>
<keyword evidence="3" id="KW-0472">Membrane</keyword>
<gene>
    <name evidence="4" type="ORF">I6H06_29820</name>
</gene>
<keyword evidence="4" id="KW-0614">Plasmid</keyword>